<sequence length="164" mass="18069">MIKKSRLEGAEGVRRKRDNCSAIANNLAGVNEYKQLLRMWLEGNKHAGGICQCDLHSLALNNASSSLKSEIVVGKFAGGRCANSFKKRILTSQNVSQTVYFDIPETNQSNSKVISVIYLQDQFKNSSGPTNFLYYGGPGWTFASVQMKTLANYGLNVTFVVYGI</sequence>
<evidence type="ECO:0000313" key="2">
    <source>
        <dbReference type="Proteomes" id="UP000606786"/>
    </source>
</evidence>
<dbReference type="OrthoDB" id="8192785at2759"/>
<dbReference type="Proteomes" id="UP000606786">
    <property type="component" value="Unassembled WGS sequence"/>
</dbReference>
<dbReference type="InterPro" id="IPR031734">
    <property type="entry name" value="MBF2"/>
</dbReference>
<reference evidence="1" key="1">
    <citation type="submission" date="2020-11" db="EMBL/GenBank/DDBJ databases">
        <authorList>
            <person name="Whitehead M."/>
        </authorList>
    </citation>
    <scope>NUCLEOTIDE SEQUENCE</scope>
    <source>
        <strain evidence="1">EGII</strain>
    </source>
</reference>
<dbReference type="AlphaFoldDB" id="A0A811VGP2"/>
<name>A0A811VGP2_CERCA</name>
<accession>A0A811VGP2</accession>
<proteinExistence type="predicted"/>
<protein>
    <submittedName>
        <fullName evidence="1">(Mediterranean fruit fly) hypothetical protein</fullName>
    </submittedName>
</protein>
<dbReference type="EMBL" id="CAJHJT010000056">
    <property type="protein sequence ID" value="CAD7015045.1"/>
    <property type="molecule type" value="Genomic_DNA"/>
</dbReference>
<evidence type="ECO:0000313" key="1">
    <source>
        <dbReference type="EMBL" id="CAD7015045.1"/>
    </source>
</evidence>
<organism evidence="1 2">
    <name type="scientific">Ceratitis capitata</name>
    <name type="common">Mediterranean fruit fly</name>
    <name type="synonym">Tephritis capitata</name>
    <dbReference type="NCBI Taxonomy" id="7213"/>
    <lineage>
        <taxon>Eukaryota</taxon>
        <taxon>Metazoa</taxon>
        <taxon>Ecdysozoa</taxon>
        <taxon>Arthropoda</taxon>
        <taxon>Hexapoda</taxon>
        <taxon>Insecta</taxon>
        <taxon>Pterygota</taxon>
        <taxon>Neoptera</taxon>
        <taxon>Endopterygota</taxon>
        <taxon>Diptera</taxon>
        <taxon>Brachycera</taxon>
        <taxon>Muscomorpha</taxon>
        <taxon>Tephritoidea</taxon>
        <taxon>Tephritidae</taxon>
        <taxon>Ceratitis</taxon>
        <taxon>Ceratitis</taxon>
    </lineage>
</organism>
<gene>
    <name evidence="1" type="ORF">CCAP1982_LOCUS23002</name>
</gene>
<keyword evidence="2" id="KW-1185">Reference proteome</keyword>
<comment type="caution">
    <text evidence="1">The sequence shown here is derived from an EMBL/GenBank/DDBJ whole genome shotgun (WGS) entry which is preliminary data.</text>
</comment>
<dbReference type="Pfam" id="PF15868">
    <property type="entry name" value="MBF2"/>
    <property type="match status" value="1"/>
</dbReference>